<dbReference type="EMBL" id="BCMY01000002">
    <property type="protein sequence ID" value="GAQ35838.1"/>
    <property type="molecule type" value="Genomic_DNA"/>
</dbReference>
<dbReference type="GO" id="GO:0016616">
    <property type="term" value="F:oxidoreductase activity, acting on the CH-OH group of donors, NAD or NADP as acceptor"/>
    <property type="evidence" value="ECO:0007669"/>
    <property type="project" value="UniProtKB-ARBA"/>
</dbReference>
<comment type="caution">
    <text evidence="8">The sequence shown here is derived from an EMBL/GenBank/DDBJ whole genome shotgun (WGS) entry which is preliminary data.</text>
</comment>
<evidence type="ECO:0000256" key="2">
    <source>
        <dbReference type="ARBA" id="ARBA00022857"/>
    </source>
</evidence>
<dbReference type="AlphaFoldDB" id="A0A117DW25"/>
<dbReference type="OrthoDB" id="5772781at2759"/>
<sequence length="280" mass="31109">MPPTSLFTSDIACTAVGFGTFQSDDGNGNIKQGVLQALRFGYRHIDTTIAYGNEREVGEVIKKSGISLEEIIVTTKLAQTWHCVSDVERALDLSLERLQLDYGFSNFNILKLKRFLKSSRIPPAVKQIELHPYLPQVELVDFCKIKGIHVVAHQPLGGKPVAAVNPNADRPGRLSDPELQGSRHGGKAKPFASPNHTILDRPTKHIRHTQDRPGEQNGRVLDLKQLPDKDMTTISNISKKKGEVRYLDAKHHINFDMSTSNTISQCRNDRPGTSVVFADI</sequence>
<protein>
    <recommendedName>
        <fullName evidence="7">NADP-dependent oxidoreductase domain-containing protein</fullName>
    </recommendedName>
</protein>
<dbReference type="PANTHER" id="PTHR43827">
    <property type="entry name" value="2,5-DIKETO-D-GLUCONIC ACID REDUCTASE"/>
    <property type="match status" value="1"/>
</dbReference>
<gene>
    <name evidence="8" type="ORF">ABL_01352</name>
</gene>
<evidence type="ECO:0000313" key="8">
    <source>
        <dbReference type="EMBL" id="GAQ35838.1"/>
    </source>
</evidence>
<dbReference type="Gene3D" id="3.20.20.100">
    <property type="entry name" value="NADP-dependent oxidoreductase domain"/>
    <property type="match status" value="2"/>
</dbReference>
<feature type="domain" description="NADP-dependent oxidoreductase" evidence="7">
    <location>
        <begin position="17"/>
        <end position="102"/>
    </location>
</feature>
<dbReference type="SUPFAM" id="SSF51430">
    <property type="entry name" value="NAD(P)-linked oxidoreductase"/>
    <property type="match status" value="1"/>
</dbReference>
<organism evidence="8 9">
    <name type="scientific">Aspergillus niger</name>
    <dbReference type="NCBI Taxonomy" id="5061"/>
    <lineage>
        <taxon>Eukaryota</taxon>
        <taxon>Fungi</taxon>
        <taxon>Dikarya</taxon>
        <taxon>Ascomycota</taxon>
        <taxon>Pezizomycotina</taxon>
        <taxon>Eurotiomycetes</taxon>
        <taxon>Eurotiomycetidae</taxon>
        <taxon>Eurotiales</taxon>
        <taxon>Aspergillaceae</taxon>
        <taxon>Aspergillus</taxon>
        <taxon>Aspergillus subgen. Circumdati</taxon>
    </lineage>
</organism>
<dbReference type="Pfam" id="PF00248">
    <property type="entry name" value="Aldo_ket_red"/>
    <property type="match status" value="1"/>
</dbReference>
<dbReference type="CDD" id="cd19071">
    <property type="entry name" value="AKR_AKR1-5-like"/>
    <property type="match status" value="1"/>
</dbReference>
<evidence type="ECO:0000256" key="3">
    <source>
        <dbReference type="ARBA" id="ARBA00023002"/>
    </source>
</evidence>
<dbReference type="InterPro" id="IPR036812">
    <property type="entry name" value="NAD(P)_OxRdtase_dom_sf"/>
</dbReference>
<dbReference type="InterPro" id="IPR020471">
    <property type="entry name" value="AKR"/>
</dbReference>
<evidence type="ECO:0000259" key="7">
    <source>
        <dbReference type="Pfam" id="PF00248"/>
    </source>
</evidence>
<keyword evidence="2" id="KW-0521">NADP</keyword>
<proteinExistence type="inferred from homology"/>
<dbReference type="PANTHER" id="PTHR43827:SF3">
    <property type="entry name" value="NADP-DEPENDENT OXIDOREDUCTASE DOMAIN-CONTAINING PROTEIN"/>
    <property type="match status" value="1"/>
</dbReference>
<dbReference type="InterPro" id="IPR023210">
    <property type="entry name" value="NADP_OxRdtase_dom"/>
</dbReference>
<dbReference type="VEuPathDB" id="FungiDB:ASPNIDRAFT2_1118111"/>
<evidence type="ECO:0000256" key="5">
    <source>
        <dbReference type="PIRSR" id="PIRSR000097-3"/>
    </source>
</evidence>
<dbReference type="Proteomes" id="UP000068243">
    <property type="component" value="Unassembled WGS sequence"/>
</dbReference>
<accession>A0A117DW25</accession>
<evidence type="ECO:0000256" key="1">
    <source>
        <dbReference type="ARBA" id="ARBA00007905"/>
    </source>
</evidence>
<evidence type="ECO:0000256" key="4">
    <source>
        <dbReference type="PIRSR" id="PIRSR000097-1"/>
    </source>
</evidence>
<reference evidence="9" key="1">
    <citation type="journal article" date="2016" name="Genome Announc.">
        <title>Draft genome sequence of Aspergillus niger strain An76.</title>
        <authorList>
            <person name="Gong W."/>
            <person name="Cheng Z."/>
            <person name="Zhang H."/>
            <person name="Liu L."/>
            <person name="Gao P."/>
            <person name="Wang L."/>
        </authorList>
    </citation>
    <scope>NUCLEOTIDE SEQUENCE [LARGE SCALE GENOMIC DNA]</scope>
    <source>
        <strain evidence="9">An76</strain>
    </source>
</reference>
<dbReference type="VEuPathDB" id="FungiDB:ATCC64974_11960"/>
<comment type="similarity">
    <text evidence="1">Belongs to the aldo/keto reductase family.</text>
</comment>
<feature type="site" description="Lowers pKa of active site Tyr" evidence="5">
    <location>
        <position position="76"/>
    </location>
</feature>
<dbReference type="VEuPathDB" id="FungiDB:M747DRAFT_324135"/>
<dbReference type="VEuPathDB" id="FungiDB:An01g14370"/>
<keyword evidence="3" id="KW-0560">Oxidoreductase</keyword>
<feature type="active site" description="Proton donor" evidence="4">
    <location>
        <position position="51"/>
    </location>
</feature>
<name>A0A117DW25_ASPNG</name>
<evidence type="ECO:0000313" key="9">
    <source>
        <dbReference type="Proteomes" id="UP000068243"/>
    </source>
</evidence>
<evidence type="ECO:0000256" key="6">
    <source>
        <dbReference type="SAM" id="MobiDB-lite"/>
    </source>
</evidence>
<dbReference type="PIRSF" id="PIRSF000097">
    <property type="entry name" value="AKR"/>
    <property type="match status" value="1"/>
</dbReference>
<feature type="region of interest" description="Disordered" evidence="6">
    <location>
        <begin position="165"/>
        <end position="198"/>
    </location>
</feature>